<dbReference type="PATRIC" id="fig|1423773.3.peg.1226"/>
<dbReference type="STRING" id="1423773.FD30_GL001200"/>
<keyword evidence="8 11" id="KW-1133">Transmembrane helix</keyword>
<evidence type="ECO:0000256" key="1">
    <source>
        <dbReference type="ARBA" id="ARBA00004651"/>
    </source>
</evidence>
<dbReference type="PANTHER" id="PTHR43738:SF1">
    <property type="entry name" value="HEMIN TRANSPORT SYSTEM PERMEASE PROTEIN HRTB-RELATED"/>
    <property type="match status" value="1"/>
</dbReference>
<dbReference type="InterPro" id="IPR003838">
    <property type="entry name" value="ABC3_permease_C"/>
</dbReference>
<comment type="similarity">
    <text evidence="2">Belongs to the ABC-4 integral membrane protein family. HrtB subfamily.</text>
</comment>
<feature type="transmembrane region" description="Helical" evidence="11">
    <location>
        <begin position="275"/>
        <end position="298"/>
    </location>
</feature>
<dbReference type="GeneID" id="84782544"/>
<keyword evidence="5" id="KW-0813">Transport</keyword>
<keyword evidence="14" id="KW-1185">Reference proteome</keyword>
<evidence type="ECO:0000256" key="6">
    <source>
        <dbReference type="ARBA" id="ARBA00022475"/>
    </source>
</evidence>
<dbReference type="Proteomes" id="UP000051162">
    <property type="component" value="Unassembled WGS sequence"/>
</dbReference>
<feature type="domain" description="ABC3 transporter permease C-terminal" evidence="12">
    <location>
        <begin position="235"/>
        <end position="346"/>
    </location>
</feature>
<dbReference type="GO" id="GO:0005886">
    <property type="term" value="C:plasma membrane"/>
    <property type="evidence" value="ECO:0007669"/>
    <property type="project" value="UniProtKB-SubCell"/>
</dbReference>
<proteinExistence type="inferred from homology"/>
<reference evidence="13 14" key="1">
    <citation type="journal article" date="2015" name="Genome Announc.">
        <title>Expanding the biotechnology potential of lactobacilli through comparative genomics of 213 strains and associated genera.</title>
        <authorList>
            <person name="Sun Z."/>
            <person name="Harris H.M."/>
            <person name="McCann A."/>
            <person name="Guo C."/>
            <person name="Argimon S."/>
            <person name="Zhang W."/>
            <person name="Yang X."/>
            <person name="Jeffery I.B."/>
            <person name="Cooney J.C."/>
            <person name="Kagawa T.F."/>
            <person name="Liu W."/>
            <person name="Song Y."/>
            <person name="Salvetti E."/>
            <person name="Wrobel A."/>
            <person name="Rasinkangas P."/>
            <person name="Parkhill J."/>
            <person name="Rea M.C."/>
            <person name="O'Sullivan O."/>
            <person name="Ritari J."/>
            <person name="Douillard F.P."/>
            <person name="Paul Ross R."/>
            <person name="Yang R."/>
            <person name="Briner A.E."/>
            <person name="Felis G.E."/>
            <person name="de Vos W.M."/>
            <person name="Barrangou R."/>
            <person name="Klaenhammer T.R."/>
            <person name="Caufield P.W."/>
            <person name="Cui Y."/>
            <person name="Zhang H."/>
            <person name="O'Toole P.W."/>
        </authorList>
    </citation>
    <scope>NUCLEOTIDE SEQUENCE [LARGE SCALE GENOMIC DNA]</scope>
    <source>
        <strain evidence="13 14">DSM 19117</strain>
    </source>
</reference>
<sequence length="352" mass="37793">MFLALKEIRHEKLRYGLIIGMILLISYLVYVLSGLAYGLAQQNTQAIDSWQAQSVALDKDANVSLSQSLITADTADKMTLKRSQAYLGQAGVVAKASQRPNLSAQFLGLQPQQFISRNLTLTAGHKARNDRQIVADTAFQQQGYKLGDRVTLNSVDGKYTIVGFTKNAKLSVAPVVYGTLGAWRTLRGVTPAFKASAVVSQRAHQAVPSPLKTYSTQTFINKLPGYSAQNTTFTFMIGFLMIIAVVVIAVFLYILTMQKLPNYAVLRAQGIPSKFLVSTTLSQAFILVVGGLVLGALLTVATMRILPLGVPISFNLPLLAGVTGGILLTGILGALIPVKLILKVDPVTVIGG</sequence>
<evidence type="ECO:0000313" key="14">
    <source>
        <dbReference type="Proteomes" id="UP000051162"/>
    </source>
</evidence>
<evidence type="ECO:0000256" key="7">
    <source>
        <dbReference type="ARBA" id="ARBA00022692"/>
    </source>
</evidence>
<dbReference type="PANTHER" id="PTHR43738">
    <property type="entry name" value="ABC TRANSPORTER, MEMBRANE PROTEIN"/>
    <property type="match status" value="1"/>
</dbReference>
<keyword evidence="9 11" id="KW-0472">Membrane</keyword>
<evidence type="ECO:0000256" key="5">
    <source>
        <dbReference type="ARBA" id="ARBA00022448"/>
    </source>
</evidence>
<comment type="subunit">
    <text evidence="3">The complex is composed of two ATP-binding proteins (HrtA), two transmembrane proteins (HrtB) and a solute-binding protein.</text>
</comment>
<evidence type="ECO:0000313" key="13">
    <source>
        <dbReference type="EMBL" id="KRK78149.1"/>
    </source>
</evidence>
<organism evidence="13 14">
    <name type="scientific">Levilactobacillus namurensis DSM 19117</name>
    <dbReference type="NCBI Taxonomy" id="1423773"/>
    <lineage>
        <taxon>Bacteria</taxon>
        <taxon>Bacillati</taxon>
        <taxon>Bacillota</taxon>
        <taxon>Bacilli</taxon>
        <taxon>Lactobacillales</taxon>
        <taxon>Lactobacillaceae</taxon>
        <taxon>Levilactobacillus</taxon>
    </lineage>
</organism>
<keyword evidence="6" id="KW-1003">Cell membrane</keyword>
<dbReference type="AlphaFoldDB" id="A0A0R1K3V8"/>
<dbReference type="OrthoDB" id="384327at2"/>
<comment type="caution">
    <text evidence="13">The sequence shown here is derived from an EMBL/GenBank/DDBJ whole genome shotgun (WGS) entry which is preliminary data.</text>
</comment>
<dbReference type="InterPro" id="IPR051125">
    <property type="entry name" value="ABC-4/HrtB_transporter"/>
</dbReference>
<evidence type="ECO:0000256" key="11">
    <source>
        <dbReference type="SAM" id="Phobius"/>
    </source>
</evidence>
<evidence type="ECO:0000256" key="8">
    <source>
        <dbReference type="ARBA" id="ARBA00022989"/>
    </source>
</evidence>
<feature type="transmembrane region" description="Helical" evidence="11">
    <location>
        <begin position="233"/>
        <end position="255"/>
    </location>
</feature>
<comment type="function">
    <text evidence="10">Part of the ABC transporter complex hrt involved in hemin import. Responsible for the translocation of the substrate across the membrane.</text>
</comment>
<dbReference type="EMBL" id="AZDT01000002">
    <property type="protein sequence ID" value="KRK78149.1"/>
    <property type="molecule type" value="Genomic_DNA"/>
</dbReference>
<accession>A0A0R1K3V8</accession>
<evidence type="ECO:0000256" key="2">
    <source>
        <dbReference type="ARBA" id="ARBA00008697"/>
    </source>
</evidence>
<dbReference type="Pfam" id="PF02687">
    <property type="entry name" value="FtsX"/>
    <property type="match status" value="1"/>
</dbReference>
<evidence type="ECO:0000259" key="12">
    <source>
        <dbReference type="Pfam" id="PF02687"/>
    </source>
</evidence>
<evidence type="ECO:0000256" key="4">
    <source>
        <dbReference type="ARBA" id="ARBA00016962"/>
    </source>
</evidence>
<feature type="transmembrane region" description="Helical" evidence="11">
    <location>
        <begin position="15"/>
        <end position="39"/>
    </location>
</feature>
<evidence type="ECO:0000256" key="3">
    <source>
        <dbReference type="ARBA" id="ARBA00011131"/>
    </source>
</evidence>
<feature type="transmembrane region" description="Helical" evidence="11">
    <location>
        <begin position="318"/>
        <end position="338"/>
    </location>
</feature>
<gene>
    <name evidence="13" type="ORF">FD30_GL001200</name>
</gene>
<evidence type="ECO:0000256" key="9">
    <source>
        <dbReference type="ARBA" id="ARBA00023136"/>
    </source>
</evidence>
<dbReference type="RefSeq" id="WP_056943476.1">
    <property type="nucleotide sequence ID" value="NZ_AZDT01000002.1"/>
</dbReference>
<evidence type="ECO:0000256" key="10">
    <source>
        <dbReference type="ARBA" id="ARBA00024973"/>
    </source>
</evidence>
<comment type="subcellular location">
    <subcellularLocation>
        <location evidence="1">Cell membrane</location>
        <topology evidence="1">Multi-pass membrane protein</topology>
    </subcellularLocation>
</comment>
<protein>
    <recommendedName>
        <fullName evidence="4">Putative hemin transport system permease protein HrtB</fullName>
    </recommendedName>
</protein>
<name>A0A0R1K3V8_9LACO</name>
<keyword evidence="7 11" id="KW-0812">Transmembrane</keyword>